<dbReference type="EMBL" id="CP010836">
    <property type="protein sequence ID" value="AJP70586.1"/>
    <property type="molecule type" value="Genomic_DNA"/>
</dbReference>
<sequence length="104" mass="10806">MSIILTTFTPASASYSQFGSISLIHGMPNGAMIFTHDGARTATPSCATGATATRWAINATTDGGKLQASMLLSAYALNKKIVVLGTGTCSAWGDTETVDYIIIE</sequence>
<evidence type="ECO:0000313" key="1">
    <source>
        <dbReference type="EMBL" id="AJP70586.1"/>
    </source>
</evidence>
<keyword evidence="2" id="KW-1185">Reference proteome</keyword>
<dbReference type="KEGG" id="sphi:TS85_00185"/>
<gene>
    <name evidence="1" type="ORF">TS85_00185</name>
</gene>
<evidence type="ECO:0000313" key="2">
    <source>
        <dbReference type="Proteomes" id="UP000032300"/>
    </source>
</evidence>
<protein>
    <submittedName>
        <fullName evidence="1">Uncharacterized protein</fullName>
    </submittedName>
</protein>
<reference evidence="1 2" key="1">
    <citation type="journal article" date="2015" name="Int. J. Syst. Evol. Microbiol.">
        <title>Sphingomonas hengshuiensis sp. nov., isolated from lake wetland.</title>
        <authorList>
            <person name="Wei S."/>
            <person name="Wang T."/>
            <person name="Liu H."/>
            <person name="Zhang C."/>
            <person name="Guo J."/>
            <person name="Wang Q."/>
            <person name="Liang K."/>
            <person name="Zhang Z."/>
        </authorList>
    </citation>
    <scope>NUCLEOTIDE SEQUENCE [LARGE SCALE GENOMIC DNA]</scope>
    <source>
        <strain evidence="1 2">WHSC-8</strain>
    </source>
</reference>
<name>A0A7U5BE12_9SPHN</name>
<dbReference type="AlphaFoldDB" id="A0A7U5BE12"/>
<proteinExistence type="predicted"/>
<dbReference type="Proteomes" id="UP000032300">
    <property type="component" value="Chromosome"/>
</dbReference>
<organism evidence="1 2">
    <name type="scientific">Sphingomonas hengshuiensis</name>
    <dbReference type="NCBI Taxonomy" id="1609977"/>
    <lineage>
        <taxon>Bacteria</taxon>
        <taxon>Pseudomonadati</taxon>
        <taxon>Pseudomonadota</taxon>
        <taxon>Alphaproteobacteria</taxon>
        <taxon>Sphingomonadales</taxon>
        <taxon>Sphingomonadaceae</taxon>
        <taxon>Sphingomonas</taxon>
    </lineage>
</organism>
<reference evidence="1 2" key="2">
    <citation type="submission" date="2015-02" db="EMBL/GenBank/DDBJ databases">
        <title>The complete genome of Sphingomonas hengshuiensis sp. WHSC-8 isolated from soil of Hengshui Lake.</title>
        <authorList>
            <person name="Wei S."/>
            <person name="Guo J."/>
            <person name="Su C."/>
            <person name="Wu R."/>
            <person name="Zhang Z."/>
            <person name="Liang K."/>
            <person name="Li H."/>
            <person name="Wang T."/>
            <person name="Liu H."/>
            <person name="Zhang C."/>
            <person name="Li Z."/>
            <person name="Wang Q."/>
            <person name="Meng J."/>
        </authorList>
    </citation>
    <scope>NUCLEOTIDE SEQUENCE [LARGE SCALE GENOMIC DNA]</scope>
    <source>
        <strain evidence="1 2">WHSC-8</strain>
    </source>
</reference>
<accession>A0A7U5BE12</accession>